<name>A0A142B7Q4_9GAMM</name>
<evidence type="ECO:0000259" key="2">
    <source>
        <dbReference type="Pfam" id="PF00156"/>
    </source>
</evidence>
<keyword evidence="3" id="KW-0328">Glycosyltransferase</keyword>
<dbReference type="AlphaFoldDB" id="A0A142B7Q4"/>
<evidence type="ECO:0000313" key="4">
    <source>
        <dbReference type="Proteomes" id="UP000071065"/>
    </source>
</evidence>
<dbReference type="Pfam" id="PF00156">
    <property type="entry name" value="Pribosyltran"/>
    <property type="match status" value="1"/>
</dbReference>
<dbReference type="PANTHER" id="PTHR47505">
    <property type="entry name" value="DNA UTILIZATION PROTEIN YHGH"/>
    <property type="match status" value="1"/>
</dbReference>
<reference evidence="3 4" key="1">
    <citation type="journal article" date="2016" name="Front. Microbiol.">
        <title>Genomic Insight into the Host-Endosymbiont Relationship of Endozoicomonas montiporae CL-33(T) with its Coral Host.</title>
        <authorList>
            <person name="Ding J.-Y."/>
            <person name="Shiu J.-H."/>
            <person name="Chen W.-M."/>
            <person name="Chiang Y.-R."/>
            <person name="Tang S.-L."/>
        </authorList>
    </citation>
    <scope>NUCLEOTIDE SEQUENCE [LARGE SCALE GENOMIC DNA]</scope>
    <source>
        <strain evidence="3 4">CL-33</strain>
    </source>
</reference>
<organism evidence="3 4">
    <name type="scientific">Endozoicomonas montiporae CL-33</name>
    <dbReference type="NCBI Taxonomy" id="570277"/>
    <lineage>
        <taxon>Bacteria</taxon>
        <taxon>Pseudomonadati</taxon>
        <taxon>Pseudomonadota</taxon>
        <taxon>Gammaproteobacteria</taxon>
        <taxon>Oceanospirillales</taxon>
        <taxon>Endozoicomonadaceae</taxon>
        <taxon>Endozoicomonas</taxon>
    </lineage>
</organism>
<keyword evidence="3" id="KW-0808">Transferase</keyword>
<feature type="domain" description="Phosphoribosyltransferase" evidence="2">
    <location>
        <begin position="40"/>
        <end position="135"/>
    </location>
</feature>
<evidence type="ECO:0000256" key="1">
    <source>
        <dbReference type="ARBA" id="ARBA00008007"/>
    </source>
</evidence>
<dbReference type="EMBL" id="CP013251">
    <property type="protein sequence ID" value="AMO54780.1"/>
    <property type="molecule type" value="Genomic_DNA"/>
</dbReference>
<dbReference type="PANTHER" id="PTHR47505:SF1">
    <property type="entry name" value="DNA UTILIZATION PROTEIN YHGH"/>
    <property type="match status" value="1"/>
</dbReference>
<dbReference type="GO" id="GO:0016757">
    <property type="term" value="F:glycosyltransferase activity"/>
    <property type="evidence" value="ECO:0007669"/>
    <property type="project" value="UniProtKB-KW"/>
</dbReference>
<dbReference type="KEGG" id="emp:EZMO1_0533"/>
<proteinExistence type="inferred from homology"/>
<dbReference type="PATRIC" id="fig|570277.3.peg.576"/>
<dbReference type="Gene3D" id="3.40.50.2020">
    <property type="match status" value="1"/>
</dbReference>
<comment type="similarity">
    <text evidence="1">Belongs to the ComF/GntX family.</text>
</comment>
<protein>
    <submittedName>
        <fullName evidence="3">Putative amidophosphoribosyltransferase</fullName>
    </submittedName>
</protein>
<dbReference type="InterPro" id="IPR000836">
    <property type="entry name" value="PRTase_dom"/>
</dbReference>
<gene>
    <name evidence="3" type="ORF">EZMO1_0533</name>
</gene>
<dbReference type="InterPro" id="IPR029057">
    <property type="entry name" value="PRTase-like"/>
</dbReference>
<dbReference type="CDD" id="cd06223">
    <property type="entry name" value="PRTases_typeI"/>
    <property type="match status" value="1"/>
</dbReference>
<dbReference type="STRING" id="570277.EZMO1_0533"/>
<sequence>MTASLAEVLRQHYHQEIWPEAIIPVPLHRKRLQQRGYNQALLLAKALNRQLKDKKMVLDKKMVKRIRATEAQQQLKASERLKNIRGAFVCRETGYRHVAIVDDVVTTGETVSELSRVLKKQGVKTIDVWCLVRTPAI</sequence>
<dbReference type="Proteomes" id="UP000071065">
    <property type="component" value="Chromosome"/>
</dbReference>
<accession>A0A142B7Q4</accession>
<dbReference type="InterPro" id="IPR051910">
    <property type="entry name" value="ComF/GntX_DNA_util-trans"/>
</dbReference>
<dbReference type="SUPFAM" id="SSF53271">
    <property type="entry name" value="PRTase-like"/>
    <property type="match status" value="1"/>
</dbReference>
<evidence type="ECO:0000313" key="3">
    <source>
        <dbReference type="EMBL" id="AMO54780.1"/>
    </source>
</evidence>